<dbReference type="InterPro" id="IPR036736">
    <property type="entry name" value="ACP-like_sf"/>
</dbReference>
<dbReference type="Pfam" id="PF02801">
    <property type="entry name" value="Ketoacyl-synt_C"/>
    <property type="match status" value="1"/>
</dbReference>
<dbReference type="InterPro" id="IPR049552">
    <property type="entry name" value="PKS_DH_N"/>
</dbReference>
<evidence type="ECO:0000256" key="5">
    <source>
        <dbReference type="SAM" id="MobiDB-lite"/>
    </source>
</evidence>
<dbReference type="Pfam" id="PF21089">
    <property type="entry name" value="PKS_DH_N"/>
    <property type="match status" value="1"/>
</dbReference>
<dbReference type="SUPFAM" id="SSF52151">
    <property type="entry name" value="FabD/lysophospholipase-like"/>
    <property type="match status" value="1"/>
</dbReference>
<dbReference type="InterPro" id="IPR018201">
    <property type="entry name" value="Ketoacyl_synth_AS"/>
</dbReference>
<dbReference type="Pfam" id="PF00109">
    <property type="entry name" value="ketoacyl-synt"/>
    <property type="match status" value="1"/>
</dbReference>
<dbReference type="SUPFAM" id="SSF53901">
    <property type="entry name" value="Thiolase-like"/>
    <property type="match status" value="1"/>
</dbReference>
<dbReference type="PANTHER" id="PTHR43775">
    <property type="entry name" value="FATTY ACID SYNTHASE"/>
    <property type="match status" value="1"/>
</dbReference>
<comment type="caution">
    <text evidence="9">The sequence shown here is derived from an EMBL/GenBank/DDBJ whole genome shotgun (WGS) entry which is preliminary data.</text>
</comment>
<dbReference type="InterPro" id="IPR006162">
    <property type="entry name" value="Ppantetheine_attach_site"/>
</dbReference>
<dbReference type="SUPFAM" id="SSF47336">
    <property type="entry name" value="ACP-like"/>
    <property type="match status" value="1"/>
</dbReference>
<evidence type="ECO:0000256" key="1">
    <source>
        <dbReference type="ARBA" id="ARBA00022450"/>
    </source>
</evidence>
<dbReference type="InterPro" id="IPR057326">
    <property type="entry name" value="KR_dom"/>
</dbReference>
<name>A0ABU0XAA9_9PSEU</name>
<gene>
    <name evidence="9" type="ORF">CKY47_35075</name>
</gene>
<dbReference type="Pfam" id="PF00550">
    <property type="entry name" value="PP-binding"/>
    <property type="match status" value="1"/>
</dbReference>
<organism evidence="9 10">
    <name type="scientific">Saccharothrix yanglingensis</name>
    <dbReference type="NCBI Taxonomy" id="659496"/>
    <lineage>
        <taxon>Bacteria</taxon>
        <taxon>Bacillati</taxon>
        <taxon>Actinomycetota</taxon>
        <taxon>Actinomycetes</taxon>
        <taxon>Pseudonocardiales</taxon>
        <taxon>Pseudonocardiaceae</taxon>
        <taxon>Saccharothrix</taxon>
    </lineage>
</organism>
<dbReference type="InterPro" id="IPR009081">
    <property type="entry name" value="PP-bd_ACP"/>
</dbReference>
<dbReference type="SMART" id="SM00823">
    <property type="entry name" value="PKS_PP"/>
    <property type="match status" value="1"/>
</dbReference>
<keyword evidence="10" id="KW-1185">Reference proteome</keyword>
<evidence type="ECO:0000256" key="3">
    <source>
        <dbReference type="ARBA" id="ARBA00022679"/>
    </source>
</evidence>
<dbReference type="PROSITE" id="PS00012">
    <property type="entry name" value="PHOSPHOPANTETHEINE"/>
    <property type="match status" value="1"/>
</dbReference>
<dbReference type="InterPro" id="IPR014031">
    <property type="entry name" value="Ketoacyl_synth_C"/>
</dbReference>
<dbReference type="InterPro" id="IPR036291">
    <property type="entry name" value="NAD(P)-bd_dom_sf"/>
</dbReference>
<dbReference type="Gene3D" id="3.10.129.110">
    <property type="entry name" value="Polyketide synthase dehydratase"/>
    <property type="match status" value="1"/>
</dbReference>
<dbReference type="InterPro" id="IPR050091">
    <property type="entry name" value="PKS_NRPS_Biosynth_Enz"/>
</dbReference>
<dbReference type="InterPro" id="IPR013968">
    <property type="entry name" value="PKS_KR"/>
</dbReference>
<dbReference type="InterPro" id="IPR014043">
    <property type="entry name" value="Acyl_transferase_dom"/>
</dbReference>
<sequence length="1744" mass="183398">MGGLPEICEVSMTRSSSGSPANDVAVVGLGLRLAGGICEPADFWAGLIAARSEVGNLPQDRWSAYRAHGPAAVAAVNRAVRRAAYLEDAANFDAEFFGITPKEAVLMDPQQRLVLEVVWEALEHAGIPPLSLAGSNAAVLIGVGGGEYGQLLLSDPERIGPWSSIGGAYCAVANRVSYFLDLRGPSLALDSACSSSLAAIHFGRQALLSGECDVVIAGGVNLIAAPAQTLSLGASGALSVDGRSKPFATSANGYGRGEGAGVVVLKRLDHARRDGNNVLAVVRASTVRQDGRTNGIMAPNGTAQQEMLRSVYERAGIDPCAVDYLEAHGTGTPLGDPVEVAAAAAIFGAGRAQGSPLLIGSVKGNVGHLEAGAGVVGIIKTVLAMRAGVLPPTVGARDGVSAKVEAEQSIKVVAEPTAWPEVAGKPKLAGVSSFGYGGTIAHVCLAEGDPLEPGTERGGTGGPSLLVLSAATREALAPTASRLADALETGDQDVGAVAATLALHRSHLPWRTAVLAGDCGEAVDRLRAWSATGRVPGVVHGRAAEQAAGPVFVFSGHGSQWAGMGRELLRVSKPFASLCEQLDPIFREEAGYSLIAELEEGDCTQTDRVQATLFAMHLGLAQVWRSWGVEPVAALGHSMGEIAAAVTAGVWSAADAARFACRRAKLLKTVAGRGAMVLLDVPFDELEERLVGKTGLAAAIQPARGWSVLAGDVAAVEEYATLLAGEGRVVRRVASDVAFHSSHMDELVDDLGAAAHGLSISSPSLRLYGTVLDDPRSDAPRDSGYWQQNLRRPVRFAAGVEAAVHDGHHHFLEISPHPVVVHNIAQIAESLSVPAVTTAHSLRREQPVLEEMTEQLGRLHCAGVRVDWRAHWPRSVAVALPRTAWQHDRYWLPEAPADRGAGGHDPESFTLLGSRMAAATVPPSAVWQTNLSPGNRPYDAPHTVHGVDIVPASVLFCTLADAIAGEADGPRHLRDVVLRTPLPAEQNRAVQVVCQDGRGVLSSRLEEASEGTSWTTHTSARDGGAGTLRADPFEVVEDSVPPMLPIGTDGVLELLRPLGVSGLAFDWQVDQLQHDDDVVHATVSTPGRTPHWAVVLDAATTLSSLPLARQGIHRMPASVESVEWTGPAPSSAHLVARLRSGTVDTIDLDLRGADGRSAARVTGLRFGVLDADQTLLADPRTLLHGLSWQPLEVAAVETPAATVTLVSTEPSAIAERLAEHLVRAGLGCTIVGAADAISLPIGDEPHHVLYLAPFPGRGHEYDATVQYLTDFAGVTQSVVEADRLGTRLWVLTREALACASPAALTHRPLWGAARVIATEHPELRGGVLDLGECDDAAFELLARVLHEPPAEDWLVVQNGGLLTGRVVPRPDRVRTSPVSLRPDATYLVTGGLGALGLEAARHLCSRGARRLVLTSRRGLPPRSTWDEQHDAATRRAIGVVEELESQGVSVLPLALDVTDADAARAMLTPDFLRMPPVRGVVHTAGAVRGRLVDDLDEDAIRETLHAKVLGALVLHELFPPGSIDEMVLFSSTAPLVVLPGCTAYAAANSFLDGLAAHRRHQGGNTTSIAWTVWRDTGMGKLTADGLQSMVAQGFGDITPSEALRVWNCLHTTDDGYALVVKPTTPPPGGRRALFEHVRDPRNGESGEGTATTESAALLRELPADEVYDAAMAVIRSVVAAETGVPEHRIEPERPFSDIGLDSVMGIAIRGKLQQSTGIDLPASVLWAHPTPAALTRHLSAMAAR</sequence>
<dbReference type="SMART" id="SM00827">
    <property type="entry name" value="PKS_AT"/>
    <property type="match status" value="1"/>
</dbReference>
<dbReference type="Pfam" id="PF16197">
    <property type="entry name" value="KAsynt_C_assoc"/>
    <property type="match status" value="1"/>
</dbReference>
<dbReference type="InterPro" id="IPR016039">
    <property type="entry name" value="Thiolase-like"/>
</dbReference>
<feature type="region of interest" description="Disordered" evidence="5">
    <location>
        <begin position="1004"/>
        <end position="1026"/>
    </location>
</feature>
<dbReference type="InterPro" id="IPR020841">
    <property type="entry name" value="PKS_Beta-ketoAc_synthase_dom"/>
</dbReference>
<dbReference type="Gene3D" id="3.40.366.10">
    <property type="entry name" value="Malonyl-Coenzyme A Acyl Carrier Protein, domain 2"/>
    <property type="match status" value="1"/>
</dbReference>
<dbReference type="SUPFAM" id="SSF51735">
    <property type="entry name" value="NAD(P)-binding Rossmann-fold domains"/>
    <property type="match status" value="2"/>
</dbReference>
<evidence type="ECO:0000259" key="8">
    <source>
        <dbReference type="PROSITE" id="PS52019"/>
    </source>
</evidence>
<dbReference type="EMBL" id="NSDM01000029">
    <property type="protein sequence ID" value="MDQ2589074.1"/>
    <property type="molecule type" value="Genomic_DNA"/>
</dbReference>
<dbReference type="InterPro" id="IPR001227">
    <property type="entry name" value="Ac_transferase_dom_sf"/>
</dbReference>
<dbReference type="PROSITE" id="PS50075">
    <property type="entry name" value="CARRIER"/>
    <property type="match status" value="1"/>
</dbReference>
<feature type="domain" description="Carrier" evidence="6">
    <location>
        <begin position="1668"/>
        <end position="1742"/>
    </location>
</feature>
<dbReference type="SMART" id="SM01294">
    <property type="entry name" value="PKS_PP_betabranch"/>
    <property type="match status" value="1"/>
</dbReference>
<proteinExistence type="predicted"/>
<dbReference type="Gene3D" id="3.40.47.10">
    <property type="match status" value="1"/>
</dbReference>
<dbReference type="Gene3D" id="3.30.70.3290">
    <property type="match status" value="1"/>
</dbReference>
<reference evidence="9 10" key="1">
    <citation type="submission" date="2017-06" db="EMBL/GenBank/DDBJ databases">
        <title>Cultured bacterium strain Saccharothrix yanglingensis Hhs.015.</title>
        <authorList>
            <person name="Xia Y."/>
        </authorList>
    </citation>
    <scope>NUCLEOTIDE SEQUENCE [LARGE SCALE GENOMIC DNA]</scope>
    <source>
        <strain evidence="9 10">Hhs.015</strain>
    </source>
</reference>
<feature type="active site" description="Proton donor; for dehydratase activity" evidence="4">
    <location>
        <position position="1097"/>
    </location>
</feature>
<dbReference type="Gene3D" id="3.40.50.720">
    <property type="entry name" value="NAD(P)-binding Rossmann-like Domain"/>
    <property type="match status" value="1"/>
</dbReference>
<evidence type="ECO:0000256" key="4">
    <source>
        <dbReference type="PROSITE-ProRule" id="PRU01363"/>
    </source>
</evidence>
<dbReference type="CDD" id="cd00833">
    <property type="entry name" value="PKS"/>
    <property type="match status" value="1"/>
</dbReference>
<dbReference type="SMART" id="SM00825">
    <property type="entry name" value="PKS_KS"/>
    <property type="match status" value="1"/>
</dbReference>
<keyword evidence="2" id="KW-0597">Phosphoprotein</keyword>
<feature type="domain" description="PKS/mFAS DH" evidence="8">
    <location>
        <begin position="909"/>
        <end position="1175"/>
    </location>
</feature>
<feature type="region of interest" description="C-terminal hotdog fold" evidence="4">
    <location>
        <begin position="1043"/>
        <end position="1175"/>
    </location>
</feature>
<dbReference type="SMART" id="SM00822">
    <property type="entry name" value="PKS_KR"/>
    <property type="match status" value="1"/>
</dbReference>
<dbReference type="PROSITE" id="PS52004">
    <property type="entry name" value="KS3_2"/>
    <property type="match status" value="1"/>
</dbReference>
<dbReference type="Pfam" id="PF08659">
    <property type="entry name" value="KR"/>
    <property type="match status" value="1"/>
</dbReference>
<dbReference type="InterPro" id="IPR014030">
    <property type="entry name" value="Ketoacyl_synth_N"/>
</dbReference>
<keyword evidence="3" id="KW-0808">Transferase</keyword>
<dbReference type="PROSITE" id="PS00606">
    <property type="entry name" value="KS3_1"/>
    <property type="match status" value="1"/>
</dbReference>
<evidence type="ECO:0000313" key="9">
    <source>
        <dbReference type="EMBL" id="MDQ2589074.1"/>
    </source>
</evidence>
<dbReference type="PROSITE" id="PS52019">
    <property type="entry name" value="PKS_MFAS_DH"/>
    <property type="match status" value="1"/>
</dbReference>
<feature type="domain" description="Ketosynthase family 3 (KS3)" evidence="7">
    <location>
        <begin position="21"/>
        <end position="447"/>
    </location>
</feature>
<evidence type="ECO:0000259" key="7">
    <source>
        <dbReference type="PROSITE" id="PS52004"/>
    </source>
</evidence>
<accession>A0ABU0XAA9</accession>
<dbReference type="Gene3D" id="1.10.1200.10">
    <property type="entry name" value="ACP-like"/>
    <property type="match status" value="1"/>
</dbReference>
<dbReference type="InterPro" id="IPR016035">
    <property type="entry name" value="Acyl_Trfase/lysoPLipase"/>
</dbReference>
<dbReference type="InterPro" id="IPR032821">
    <property type="entry name" value="PKS_assoc"/>
</dbReference>
<dbReference type="InterPro" id="IPR020806">
    <property type="entry name" value="PKS_PP-bd"/>
</dbReference>
<keyword evidence="1" id="KW-0596">Phosphopantetheine</keyword>
<feature type="active site" description="Proton acceptor; for dehydratase activity" evidence="4">
    <location>
        <position position="942"/>
    </location>
</feature>
<dbReference type="Proteomes" id="UP001225605">
    <property type="component" value="Unassembled WGS sequence"/>
</dbReference>
<evidence type="ECO:0000256" key="2">
    <source>
        <dbReference type="ARBA" id="ARBA00022553"/>
    </source>
</evidence>
<dbReference type="InterPro" id="IPR042104">
    <property type="entry name" value="PKS_dehydratase_sf"/>
</dbReference>
<evidence type="ECO:0000259" key="6">
    <source>
        <dbReference type="PROSITE" id="PS50075"/>
    </source>
</evidence>
<evidence type="ECO:0000313" key="10">
    <source>
        <dbReference type="Proteomes" id="UP001225605"/>
    </source>
</evidence>
<dbReference type="Pfam" id="PF00698">
    <property type="entry name" value="Acyl_transf_1"/>
    <property type="match status" value="1"/>
</dbReference>
<dbReference type="InterPro" id="IPR049900">
    <property type="entry name" value="PKS_mFAS_DH"/>
</dbReference>
<protein>
    <submittedName>
        <fullName evidence="9">Beta-ketoacyl synthase</fullName>
    </submittedName>
</protein>
<feature type="region of interest" description="N-terminal hotdog fold" evidence="4">
    <location>
        <begin position="909"/>
        <end position="1029"/>
    </location>
</feature>
<dbReference type="PANTHER" id="PTHR43775:SF37">
    <property type="entry name" value="SI:DKEY-61P9.11"/>
    <property type="match status" value="1"/>
</dbReference>